<name>A0A382IED0_9ZZZZ</name>
<reference evidence="1" key="1">
    <citation type="submission" date="2018-05" db="EMBL/GenBank/DDBJ databases">
        <authorList>
            <person name="Lanie J.A."/>
            <person name="Ng W.-L."/>
            <person name="Kazmierczak K.M."/>
            <person name="Andrzejewski T.M."/>
            <person name="Davidsen T.M."/>
            <person name="Wayne K.J."/>
            <person name="Tettelin H."/>
            <person name="Glass J.I."/>
            <person name="Rusch D."/>
            <person name="Podicherti R."/>
            <person name="Tsui H.-C.T."/>
            <person name="Winkler M.E."/>
        </authorList>
    </citation>
    <scope>NUCLEOTIDE SEQUENCE</scope>
</reference>
<sequence>MDSEQIIGLAINNGDFAEQFSIAAGADWTIRLRREIPPE</sequence>
<dbReference type="AlphaFoldDB" id="A0A382IED0"/>
<protein>
    <submittedName>
        <fullName evidence="1">Uncharacterized protein</fullName>
    </submittedName>
</protein>
<evidence type="ECO:0000313" key="1">
    <source>
        <dbReference type="EMBL" id="SVB97956.1"/>
    </source>
</evidence>
<organism evidence="1">
    <name type="scientific">marine metagenome</name>
    <dbReference type="NCBI Taxonomy" id="408172"/>
    <lineage>
        <taxon>unclassified sequences</taxon>
        <taxon>metagenomes</taxon>
        <taxon>ecological metagenomes</taxon>
    </lineage>
</organism>
<accession>A0A382IED0</accession>
<dbReference type="InterPro" id="IPR023227">
    <property type="entry name" value="SAM_OH_AdoTrfase_C_sf"/>
</dbReference>
<proteinExistence type="predicted"/>
<gene>
    <name evidence="1" type="ORF">METZ01_LOCUS250810</name>
</gene>
<dbReference type="EMBL" id="UINC01066850">
    <property type="protein sequence ID" value="SVB97956.1"/>
    <property type="molecule type" value="Genomic_DNA"/>
</dbReference>
<dbReference type="SUPFAM" id="SSF101852">
    <property type="entry name" value="Bacterial fluorinating enzyme, C-terminal domain"/>
    <property type="match status" value="1"/>
</dbReference>